<keyword evidence="1" id="KW-0812">Transmembrane</keyword>
<gene>
    <name evidence="2" type="ORF">LCGC14_0836660</name>
</gene>
<keyword evidence="1" id="KW-1133">Transmembrane helix</keyword>
<feature type="transmembrane region" description="Helical" evidence="1">
    <location>
        <begin position="7"/>
        <end position="26"/>
    </location>
</feature>
<feature type="transmembrane region" description="Helical" evidence="1">
    <location>
        <begin position="153"/>
        <end position="180"/>
    </location>
</feature>
<keyword evidence="1" id="KW-0472">Membrane</keyword>
<protein>
    <recommendedName>
        <fullName evidence="3">Phosphatidate cytidylyltransferase</fullName>
    </recommendedName>
</protein>
<accession>A0A0F9PJ06</accession>
<comment type="caution">
    <text evidence="2">The sequence shown here is derived from an EMBL/GenBank/DDBJ whole genome shotgun (WGS) entry which is preliminary data.</text>
</comment>
<evidence type="ECO:0000313" key="2">
    <source>
        <dbReference type="EMBL" id="KKN30189.1"/>
    </source>
</evidence>
<proteinExistence type="predicted"/>
<evidence type="ECO:0008006" key="3">
    <source>
        <dbReference type="Google" id="ProtNLM"/>
    </source>
</evidence>
<reference evidence="2" key="1">
    <citation type="journal article" date="2015" name="Nature">
        <title>Complex archaea that bridge the gap between prokaryotes and eukaryotes.</title>
        <authorList>
            <person name="Spang A."/>
            <person name="Saw J.H."/>
            <person name="Jorgensen S.L."/>
            <person name="Zaremba-Niedzwiedzka K."/>
            <person name="Martijn J."/>
            <person name="Lind A.E."/>
            <person name="van Eijk R."/>
            <person name="Schleper C."/>
            <person name="Guy L."/>
            <person name="Ettema T.J."/>
        </authorList>
    </citation>
    <scope>NUCLEOTIDE SEQUENCE</scope>
</reference>
<organism evidence="2">
    <name type="scientific">marine sediment metagenome</name>
    <dbReference type="NCBI Taxonomy" id="412755"/>
    <lineage>
        <taxon>unclassified sequences</taxon>
        <taxon>metagenomes</taxon>
        <taxon>ecological metagenomes</taxon>
    </lineage>
</organism>
<feature type="transmembrane region" description="Helical" evidence="1">
    <location>
        <begin position="46"/>
        <end position="72"/>
    </location>
</feature>
<dbReference type="EMBL" id="LAZR01002428">
    <property type="protein sequence ID" value="KKN30189.1"/>
    <property type="molecule type" value="Genomic_DNA"/>
</dbReference>
<name>A0A0F9PJ06_9ZZZZ</name>
<evidence type="ECO:0000256" key="1">
    <source>
        <dbReference type="SAM" id="Phobius"/>
    </source>
</evidence>
<dbReference type="AlphaFoldDB" id="A0A0F9PJ06"/>
<feature type="transmembrane region" description="Helical" evidence="1">
    <location>
        <begin position="93"/>
        <end position="114"/>
    </location>
</feature>
<feature type="transmembrane region" description="Helical" evidence="1">
    <location>
        <begin position="120"/>
        <end position="141"/>
    </location>
</feature>
<sequence length="212" mass="23178">MLAEIPFVFLIAGAALGGLWISNIFYDFQLPQYLSRKMGHLGGGTALLLSALLFESWAWPLILAGAFAALLFGARFIKGDLFRGVGGTGRPIAFAEVWFPAASVVSIAVGWAWLGNRWIGILPALFMAYGDAFTGLTRSVVYHREFKGNMGSVVMVIVCLLLAWVFYQPFWIGAVGAIVATLVERFTPMSHGWLDDNWTIVLSSLLVMGVLR</sequence>